<dbReference type="EMBL" id="JACOGC010000005">
    <property type="protein sequence ID" value="MBC3886165.1"/>
    <property type="molecule type" value="Genomic_DNA"/>
</dbReference>
<dbReference type="Pfam" id="PF09842">
    <property type="entry name" value="DUF2069"/>
    <property type="match status" value="1"/>
</dbReference>
<name>A0ABR6YQW2_9BURK</name>
<feature type="transmembrane region" description="Helical" evidence="1">
    <location>
        <begin position="12"/>
        <end position="32"/>
    </location>
</feature>
<gene>
    <name evidence="2" type="ORF">H8K27_13575</name>
</gene>
<evidence type="ECO:0000313" key="3">
    <source>
        <dbReference type="Proteomes" id="UP000613113"/>
    </source>
</evidence>
<dbReference type="Proteomes" id="UP000613113">
    <property type="component" value="Unassembled WGS sequence"/>
</dbReference>
<dbReference type="RefSeq" id="WP_186863709.1">
    <property type="nucleotide sequence ID" value="NZ_JACOGC010000005.1"/>
</dbReference>
<reference evidence="2 3" key="1">
    <citation type="submission" date="2020-08" db="EMBL/GenBank/DDBJ databases">
        <title>Novel species isolated from subtropical streams in China.</title>
        <authorList>
            <person name="Lu H."/>
        </authorList>
    </citation>
    <scope>NUCLEOTIDE SEQUENCE [LARGE SCALE GENOMIC DNA]</scope>
    <source>
        <strain evidence="2 3">FT31W</strain>
    </source>
</reference>
<organism evidence="2 3">
    <name type="scientific">Undibacterium griseum</name>
    <dbReference type="NCBI Taxonomy" id="2762295"/>
    <lineage>
        <taxon>Bacteria</taxon>
        <taxon>Pseudomonadati</taxon>
        <taxon>Pseudomonadota</taxon>
        <taxon>Betaproteobacteria</taxon>
        <taxon>Burkholderiales</taxon>
        <taxon>Oxalobacteraceae</taxon>
        <taxon>Undibacterium</taxon>
    </lineage>
</organism>
<protein>
    <submittedName>
        <fullName evidence="2">DUF2069 domain-containing protein</fullName>
    </submittedName>
</protein>
<sequence length="128" mass="14842">MISSRQKQVHLLACFSLIALILLCISWEMWIAPLHAGGSWVVLKFLPLLFPLRGVLVKNNYTMQWTSMLIWLYFTEGVVRAYSDTGTLSARLAWLEIALSLSYFLWIMIYLRPLKQAAKARKKQHVEN</sequence>
<keyword evidence="3" id="KW-1185">Reference proteome</keyword>
<dbReference type="InterPro" id="IPR018643">
    <property type="entry name" value="DUF2069_membrane"/>
</dbReference>
<proteinExistence type="predicted"/>
<feature type="transmembrane region" description="Helical" evidence="1">
    <location>
        <begin position="88"/>
        <end position="111"/>
    </location>
</feature>
<comment type="caution">
    <text evidence="2">The sequence shown here is derived from an EMBL/GenBank/DDBJ whole genome shotgun (WGS) entry which is preliminary data.</text>
</comment>
<evidence type="ECO:0000256" key="1">
    <source>
        <dbReference type="SAM" id="Phobius"/>
    </source>
</evidence>
<accession>A0ABR6YQW2</accession>
<keyword evidence="1" id="KW-1133">Transmembrane helix</keyword>
<evidence type="ECO:0000313" key="2">
    <source>
        <dbReference type="EMBL" id="MBC3886165.1"/>
    </source>
</evidence>
<keyword evidence="1" id="KW-0812">Transmembrane</keyword>
<keyword evidence="1" id="KW-0472">Membrane</keyword>